<dbReference type="Proteomes" id="UP000268684">
    <property type="component" value="Plasmid IV"/>
</dbReference>
<evidence type="ECO:0008006" key="4">
    <source>
        <dbReference type="Google" id="ProtNLM"/>
    </source>
</evidence>
<feature type="region of interest" description="Disordered" evidence="1">
    <location>
        <begin position="1"/>
        <end position="29"/>
    </location>
</feature>
<reference evidence="2 3" key="1">
    <citation type="submission" date="2017-11" db="EMBL/GenBank/DDBJ databases">
        <authorList>
            <person name="Seth-Smith MB H."/>
        </authorList>
    </citation>
    <scope>NUCLEOTIDE SEQUENCE [LARGE SCALE GENOMIC DNA]</scope>
    <source>
        <strain evidence="2">E</strain>
        <plasmid evidence="3">iv</plasmid>
    </source>
</reference>
<keyword evidence="3" id="KW-1185">Reference proteome</keyword>
<dbReference type="InterPro" id="IPR053842">
    <property type="entry name" value="NikA-like"/>
</dbReference>
<dbReference type="Pfam" id="PF21983">
    <property type="entry name" value="NikA-like"/>
    <property type="match status" value="1"/>
</dbReference>
<protein>
    <recommendedName>
        <fullName evidence="4">Plasmid mobilization relaxosome protein MobC</fullName>
    </recommendedName>
</protein>
<gene>
    <name evidence="2" type="ORF">BSTAB16_7693</name>
</gene>
<proteinExistence type="predicted"/>
<organism evidence="2 3">
    <name type="scientific">Burkholderia stabilis</name>
    <dbReference type="NCBI Taxonomy" id="95485"/>
    <lineage>
        <taxon>Bacteria</taxon>
        <taxon>Pseudomonadati</taxon>
        <taxon>Pseudomonadota</taxon>
        <taxon>Betaproteobacteria</taxon>
        <taxon>Burkholderiales</taxon>
        <taxon>Burkholderiaceae</taxon>
        <taxon>Burkholderia</taxon>
        <taxon>Burkholderia cepacia complex</taxon>
    </lineage>
</organism>
<keyword evidence="2" id="KW-0614">Plasmid</keyword>
<sequence length="134" mass="14809">MSNDDLKAVSEAPPKRGRRPAKDALGSPISTRLTDAERKVFAEKVAASGLSQSEFLRECVLTNRTQIVARPPASVDRKRVVFVVNKTGNNLNQLAHVANHARLAGTLREDLFDALMDELQLITQLLKAHLQRVD</sequence>
<evidence type="ECO:0000313" key="2">
    <source>
        <dbReference type="EMBL" id="VBB17474.1"/>
    </source>
</evidence>
<accession>A0AAJ5NGF1</accession>
<geneLocation type="plasmid" evidence="3">
    <name>iv</name>
</geneLocation>
<evidence type="ECO:0000256" key="1">
    <source>
        <dbReference type="SAM" id="MobiDB-lite"/>
    </source>
</evidence>
<dbReference type="AlphaFoldDB" id="A0AAJ5NGF1"/>
<evidence type="ECO:0000313" key="3">
    <source>
        <dbReference type="Proteomes" id="UP000268684"/>
    </source>
</evidence>
<name>A0AAJ5NGF1_9BURK</name>
<dbReference type="EMBL" id="LR025745">
    <property type="protein sequence ID" value="VBB17474.1"/>
    <property type="molecule type" value="Genomic_DNA"/>
</dbReference>